<evidence type="ECO:0000313" key="4">
    <source>
        <dbReference type="Proteomes" id="UP000427769"/>
    </source>
</evidence>
<keyword evidence="4" id="KW-1185">Reference proteome</keyword>
<evidence type="ECO:0000256" key="1">
    <source>
        <dbReference type="RuleBase" id="RU004003"/>
    </source>
</evidence>
<dbReference type="EMBL" id="AP021875">
    <property type="protein sequence ID" value="BBO78396.1"/>
    <property type="molecule type" value="Genomic_DNA"/>
</dbReference>
<dbReference type="GO" id="GO:0009306">
    <property type="term" value="P:protein secretion"/>
    <property type="evidence" value="ECO:0007669"/>
    <property type="project" value="InterPro"/>
</dbReference>
<protein>
    <recommendedName>
        <fullName evidence="2">Type II/III secretion system secretin-like domain-containing protein</fullName>
    </recommendedName>
</protein>
<dbReference type="KEGG" id="dwd:DSCW_58130"/>
<organism evidence="3 4">
    <name type="scientific">Desulfosarcina widdelii</name>
    <dbReference type="NCBI Taxonomy" id="947919"/>
    <lineage>
        <taxon>Bacteria</taxon>
        <taxon>Pseudomonadati</taxon>
        <taxon>Thermodesulfobacteriota</taxon>
        <taxon>Desulfobacteria</taxon>
        <taxon>Desulfobacterales</taxon>
        <taxon>Desulfosarcinaceae</taxon>
        <taxon>Desulfosarcina</taxon>
    </lineage>
</organism>
<sequence length="283" mass="30657">MYLRLTKRPILIGMTILCLLVSVLALASTDRLAVIELKHRTADEVIPIISPLLEPGNTLSGDGFRLFLTTSPENLIRIREVIAHLDRASQQLAITLVQGENALDNLSRISASGNVAIGDHVKIGAGGRRDQPPNTVAVDAQSSLSTQRSTDVQRVLVEDGAAATVYVGLSVPVVLGSPVHGGVRHREVVGYREMFTGMQVSPRVSGQRVILEIETHRDRPAGNLSGEVQTQQIRTRVRGSLNEWIEIGGILTTAQGTDTGLTHGQSGRTAKRRQVFIRVEPVH</sequence>
<dbReference type="InterPro" id="IPR004846">
    <property type="entry name" value="T2SS/T3SS_dom"/>
</dbReference>
<reference evidence="3 4" key="1">
    <citation type="submission" date="2019-11" db="EMBL/GenBank/DDBJ databases">
        <title>Comparative genomics of hydrocarbon-degrading Desulfosarcina strains.</title>
        <authorList>
            <person name="Watanabe M."/>
            <person name="Kojima H."/>
            <person name="Fukui M."/>
        </authorList>
    </citation>
    <scope>NUCLEOTIDE SEQUENCE [LARGE SCALE GENOMIC DNA]</scope>
    <source>
        <strain evidence="3 4">PP31</strain>
    </source>
</reference>
<name>A0A5K7Z987_9BACT</name>
<gene>
    <name evidence="3" type="ORF">DSCW_58130</name>
</gene>
<evidence type="ECO:0000313" key="3">
    <source>
        <dbReference type="EMBL" id="BBO78396.1"/>
    </source>
</evidence>
<accession>A0A5K7Z987</accession>
<comment type="similarity">
    <text evidence="1">Belongs to the bacterial secretin family.</text>
</comment>
<feature type="domain" description="Type II/III secretion system secretin-like" evidence="2">
    <location>
        <begin position="153"/>
        <end position="257"/>
    </location>
</feature>
<dbReference type="RefSeq" id="WP_170302501.1">
    <property type="nucleotide sequence ID" value="NZ_AP021875.1"/>
</dbReference>
<dbReference type="Proteomes" id="UP000427769">
    <property type="component" value="Chromosome"/>
</dbReference>
<proteinExistence type="inferred from homology"/>
<dbReference type="Pfam" id="PF00263">
    <property type="entry name" value="Secretin"/>
    <property type="match status" value="1"/>
</dbReference>
<dbReference type="AlphaFoldDB" id="A0A5K7Z987"/>
<evidence type="ECO:0000259" key="2">
    <source>
        <dbReference type="Pfam" id="PF00263"/>
    </source>
</evidence>